<dbReference type="EMBL" id="CP065383">
    <property type="protein sequence ID" value="QPM66857.1"/>
    <property type="molecule type" value="Genomic_DNA"/>
</dbReference>
<dbReference type="AlphaFoldDB" id="A0A7T1F1M7"/>
<dbReference type="KEGG" id="alam:RT761_00043"/>
<keyword evidence="3" id="KW-0804">Transcription</keyword>
<evidence type="ECO:0000313" key="5">
    <source>
        <dbReference type="EMBL" id="QPM66857.1"/>
    </source>
</evidence>
<dbReference type="NCBIfam" id="NF033788">
    <property type="entry name" value="HTH_metalloreg"/>
    <property type="match status" value="1"/>
</dbReference>
<dbReference type="Pfam" id="PF01022">
    <property type="entry name" value="HTH_5"/>
    <property type="match status" value="1"/>
</dbReference>
<reference evidence="5 6" key="1">
    <citation type="journal article" date="2021" name="Nat. Commun.">
        <title>Isolation of a member of the candidate phylum Atribacteria reveals a unique cell membrane structure.</title>
        <authorList>
            <person name="Taiki K."/>
            <person name="Nobu M.K."/>
            <person name="Kusada H."/>
            <person name="Meng X.-Y."/>
            <person name="Hosoki N."/>
            <person name="Uematsu K."/>
            <person name="Yoshioka H."/>
            <person name="Kamagata Y."/>
            <person name="Tamaki H."/>
        </authorList>
    </citation>
    <scope>NUCLEOTIDE SEQUENCE [LARGE SCALE GENOMIC DNA]</scope>
    <source>
        <strain evidence="5 6">RT761</strain>
    </source>
</reference>
<name>A0A7T1F1M7_ATRLM</name>
<dbReference type="Proteomes" id="UP000594463">
    <property type="component" value="Chromosome"/>
</dbReference>
<feature type="domain" description="HTH arsR-type" evidence="4">
    <location>
        <begin position="1"/>
        <end position="88"/>
    </location>
</feature>
<dbReference type="SMART" id="SM00418">
    <property type="entry name" value="HTH_ARSR"/>
    <property type="match status" value="1"/>
</dbReference>
<dbReference type="CDD" id="cd00090">
    <property type="entry name" value="HTH_ARSR"/>
    <property type="match status" value="1"/>
</dbReference>
<evidence type="ECO:0000259" key="4">
    <source>
        <dbReference type="PROSITE" id="PS50987"/>
    </source>
</evidence>
<proteinExistence type="predicted"/>
<protein>
    <recommendedName>
        <fullName evidence="4">HTH arsR-type domain-containing protein</fullName>
    </recommendedName>
</protein>
<dbReference type="Gene3D" id="1.10.10.10">
    <property type="entry name" value="Winged helix-like DNA-binding domain superfamily/Winged helix DNA-binding domain"/>
    <property type="match status" value="1"/>
</dbReference>
<dbReference type="InterPro" id="IPR036388">
    <property type="entry name" value="WH-like_DNA-bd_sf"/>
</dbReference>
<organism evidence="5 6">
    <name type="scientific">Atribacter laminatus</name>
    <dbReference type="NCBI Taxonomy" id="2847778"/>
    <lineage>
        <taxon>Bacteria</taxon>
        <taxon>Pseudomonadati</taxon>
        <taxon>Atribacterota</taxon>
        <taxon>Atribacteria</taxon>
        <taxon>Atribacterales</taxon>
        <taxon>Atribacteraceae</taxon>
        <taxon>Atribacter</taxon>
    </lineage>
</organism>
<evidence type="ECO:0000313" key="6">
    <source>
        <dbReference type="Proteomes" id="UP000594463"/>
    </source>
</evidence>
<accession>A0A7T1F1M7</accession>
<dbReference type="PROSITE" id="PS50987">
    <property type="entry name" value="HTH_ARSR_2"/>
    <property type="match status" value="1"/>
</dbReference>
<dbReference type="InterPro" id="IPR011991">
    <property type="entry name" value="ArsR-like_HTH"/>
</dbReference>
<gene>
    <name evidence="5" type="ORF">RT761_00043</name>
</gene>
<keyword evidence="1" id="KW-0805">Transcription regulation</keyword>
<dbReference type="InterPro" id="IPR001845">
    <property type="entry name" value="HTH_ArsR_DNA-bd_dom"/>
</dbReference>
<dbReference type="PRINTS" id="PR00778">
    <property type="entry name" value="HTHARSR"/>
</dbReference>
<dbReference type="GO" id="GO:0003700">
    <property type="term" value="F:DNA-binding transcription factor activity"/>
    <property type="evidence" value="ECO:0007669"/>
    <property type="project" value="InterPro"/>
</dbReference>
<dbReference type="PANTHER" id="PTHR33154:SF18">
    <property type="entry name" value="ARSENICAL RESISTANCE OPERON REPRESSOR"/>
    <property type="match status" value="1"/>
</dbReference>
<evidence type="ECO:0000256" key="1">
    <source>
        <dbReference type="ARBA" id="ARBA00023015"/>
    </source>
</evidence>
<sequence length="91" mass="10717">MIDQVFKALSSPWRIEILKKIAKEPLCQCEFEKSMPIDKTTISRHVRELVLAGLVEIEQRGVMKILHIKDERIMEIIELAEDMVKNERERV</sequence>
<dbReference type="RefSeq" id="WP_218112089.1">
    <property type="nucleotide sequence ID" value="NZ_CP065383.1"/>
</dbReference>
<keyword evidence="6" id="KW-1185">Reference proteome</keyword>
<dbReference type="PANTHER" id="PTHR33154">
    <property type="entry name" value="TRANSCRIPTIONAL REGULATOR, ARSR FAMILY"/>
    <property type="match status" value="1"/>
</dbReference>
<evidence type="ECO:0000256" key="3">
    <source>
        <dbReference type="ARBA" id="ARBA00023163"/>
    </source>
</evidence>
<keyword evidence="2" id="KW-0238">DNA-binding</keyword>
<evidence type="ECO:0000256" key="2">
    <source>
        <dbReference type="ARBA" id="ARBA00023125"/>
    </source>
</evidence>
<dbReference type="InterPro" id="IPR036390">
    <property type="entry name" value="WH_DNA-bd_sf"/>
</dbReference>
<dbReference type="GO" id="GO:0003677">
    <property type="term" value="F:DNA binding"/>
    <property type="evidence" value="ECO:0007669"/>
    <property type="project" value="UniProtKB-KW"/>
</dbReference>
<dbReference type="SUPFAM" id="SSF46785">
    <property type="entry name" value="Winged helix' DNA-binding domain"/>
    <property type="match status" value="1"/>
</dbReference>
<dbReference type="InterPro" id="IPR051081">
    <property type="entry name" value="HTH_MetalResp_TranReg"/>
</dbReference>